<dbReference type="InterPro" id="IPR046335">
    <property type="entry name" value="LacI/GalR-like_sensor"/>
</dbReference>
<feature type="domain" description="HTH lacI-type" evidence="5">
    <location>
        <begin position="9"/>
        <end position="63"/>
    </location>
</feature>
<dbReference type="SUPFAM" id="SSF47413">
    <property type="entry name" value="lambda repressor-like DNA-binding domains"/>
    <property type="match status" value="1"/>
</dbReference>
<dbReference type="InterPro" id="IPR028082">
    <property type="entry name" value="Peripla_BP_I"/>
</dbReference>
<dbReference type="Pfam" id="PF13377">
    <property type="entry name" value="Peripla_BP_3"/>
    <property type="match status" value="1"/>
</dbReference>
<dbReference type="Pfam" id="PF00356">
    <property type="entry name" value="LacI"/>
    <property type="match status" value="1"/>
</dbReference>
<keyword evidence="2" id="KW-0805">Transcription regulation</keyword>
<dbReference type="SMART" id="SM00354">
    <property type="entry name" value="HTH_LACI"/>
    <property type="match status" value="1"/>
</dbReference>
<dbReference type="PANTHER" id="PTHR30146:SF151">
    <property type="entry name" value="HTH-TYPE TRANSCRIPTIONAL REPRESSOR CYTR"/>
    <property type="match status" value="1"/>
</dbReference>
<dbReference type="GO" id="GO:0003700">
    <property type="term" value="F:DNA-binding transcription factor activity"/>
    <property type="evidence" value="ECO:0007669"/>
    <property type="project" value="TreeGrafter"/>
</dbReference>
<proteinExistence type="predicted"/>
<dbReference type="EMBL" id="FNMZ01000002">
    <property type="protein sequence ID" value="SDW88537.1"/>
    <property type="molecule type" value="Genomic_DNA"/>
</dbReference>
<name>A0A1H2X6Y3_9RHOB</name>
<evidence type="ECO:0000256" key="3">
    <source>
        <dbReference type="ARBA" id="ARBA00023125"/>
    </source>
</evidence>
<dbReference type="GO" id="GO:0000976">
    <property type="term" value="F:transcription cis-regulatory region binding"/>
    <property type="evidence" value="ECO:0007669"/>
    <property type="project" value="TreeGrafter"/>
</dbReference>
<dbReference type="CDD" id="cd01392">
    <property type="entry name" value="HTH_LacI"/>
    <property type="match status" value="1"/>
</dbReference>
<reference evidence="6 7" key="1">
    <citation type="submission" date="2016-10" db="EMBL/GenBank/DDBJ databases">
        <authorList>
            <person name="de Groot N.N."/>
        </authorList>
    </citation>
    <scope>NUCLEOTIDE SEQUENCE [LARGE SCALE GENOMIC DNA]</scope>
    <source>
        <strain evidence="6 7">DSM 17890</strain>
    </source>
</reference>
<keyword evidence="1" id="KW-0678">Repressor</keyword>
<keyword evidence="4" id="KW-0804">Transcription</keyword>
<dbReference type="PANTHER" id="PTHR30146">
    <property type="entry name" value="LACI-RELATED TRANSCRIPTIONAL REPRESSOR"/>
    <property type="match status" value="1"/>
</dbReference>
<evidence type="ECO:0000313" key="7">
    <source>
        <dbReference type="Proteomes" id="UP000199118"/>
    </source>
</evidence>
<accession>A0A1H2X6Y3</accession>
<dbReference type="AlphaFoldDB" id="A0A1H2X6Y3"/>
<dbReference type="SUPFAM" id="SSF53822">
    <property type="entry name" value="Periplasmic binding protein-like I"/>
    <property type="match status" value="1"/>
</dbReference>
<sequence>MSGKQPRRVTILDIAREMGVAPSTVSNALSGKRYVDPALVERVKATAERLGYRPNPVARRLRSGRASAIGLFSAMPFAVAGGASRLGFMMDIAATAAEETMRSGLSLTLVPPMEASPPVEDLLIDGALLIEPARDDPFAELLDARGLPVVRIGRQPGRESAPHVDLRSAETAAKLLAHLEARGARRIALMTGQGRRASHEETEAEYARFCALRGMEPLAFRLTETNGVQGGHDATLKLLAERPDVDAILAPVDVFAAGACQAAKEIGRRVPEDLLIATRYDGPRSLASDPPLTAVNLSLPVVAQEAVRMLTAMIEGHETPRVVPSPEARLVIRASTGG</sequence>
<dbReference type="InterPro" id="IPR000843">
    <property type="entry name" value="HTH_LacI"/>
</dbReference>
<dbReference type="InterPro" id="IPR010982">
    <property type="entry name" value="Lambda_DNA-bd_dom_sf"/>
</dbReference>
<dbReference type="Gene3D" id="3.40.50.2300">
    <property type="match status" value="2"/>
</dbReference>
<evidence type="ECO:0000256" key="4">
    <source>
        <dbReference type="ARBA" id="ARBA00023163"/>
    </source>
</evidence>
<dbReference type="STRING" id="356660.SAMN05444336_102628"/>
<evidence type="ECO:0000313" key="6">
    <source>
        <dbReference type="EMBL" id="SDW88537.1"/>
    </source>
</evidence>
<protein>
    <submittedName>
        <fullName evidence="6">Transcriptional regulator, LacI family</fullName>
    </submittedName>
</protein>
<evidence type="ECO:0000256" key="2">
    <source>
        <dbReference type="ARBA" id="ARBA00023015"/>
    </source>
</evidence>
<dbReference type="Gene3D" id="1.10.260.40">
    <property type="entry name" value="lambda repressor-like DNA-binding domains"/>
    <property type="match status" value="1"/>
</dbReference>
<evidence type="ECO:0000259" key="5">
    <source>
        <dbReference type="PROSITE" id="PS50932"/>
    </source>
</evidence>
<gene>
    <name evidence="6" type="ORF">SAMN05444336_102628</name>
</gene>
<organism evidence="6 7">
    <name type="scientific">Albimonas donghaensis</name>
    <dbReference type="NCBI Taxonomy" id="356660"/>
    <lineage>
        <taxon>Bacteria</taxon>
        <taxon>Pseudomonadati</taxon>
        <taxon>Pseudomonadota</taxon>
        <taxon>Alphaproteobacteria</taxon>
        <taxon>Rhodobacterales</taxon>
        <taxon>Paracoccaceae</taxon>
        <taxon>Albimonas</taxon>
    </lineage>
</organism>
<keyword evidence="7" id="KW-1185">Reference proteome</keyword>
<dbReference type="Proteomes" id="UP000199118">
    <property type="component" value="Unassembled WGS sequence"/>
</dbReference>
<evidence type="ECO:0000256" key="1">
    <source>
        <dbReference type="ARBA" id="ARBA00022491"/>
    </source>
</evidence>
<dbReference type="PROSITE" id="PS50932">
    <property type="entry name" value="HTH_LACI_2"/>
    <property type="match status" value="1"/>
</dbReference>
<dbReference type="OrthoDB" id="234496at2"/>
<keyword evidence="3" id="KW-0238">DNA-binding</keyword>